<accession>A0A2U1V647</accession>
<dbReference type="OrthoDB" id="464386at2"/>
<comment type="caution">
    <text evidence="2">The sequence shown here is derived from an EMBL/GenBank/DDBJ whole genome shotgun (WGS) entry which is preliminary data.</text>
</comment>
<keyword evidence="1" id="KW-0732">Signal</keyword>
<feature type="chain" id="PRO_5015601504" description="Tat pathway signal protein" evidence="1">
    <location>
        <begin position="25"/>
        <end position="222"/>
    </location>
</feature>
<evidence type="ECO:0000313" key="2">
    <source>
        <dbReference type="EMBL" id="PWC29375.1"/>
    </source>
</evidence>
<reference evidence="3" key="1">
    <citation type="submission" date="2017-10" db="EMBL/GenBank/DDBJ databases">
        <authorList>
            <person name="Toshchakov S.V."/>
            <person name="Goeva M.A."/>
        </authorList>
    </citation>
    <scope>NUCLEOTIDE SEQUENCE [LARGE SCALE GENOMIC DNA]</scope>
    <source>
        <strain evidence="3">JR1/69-1-13</strain>
    </source>
</reference>
<protein>
    <recommendedName>
        <fullName evidence="4">Tat pathway signal protein</fullName>
    </recommendedName>
</protein>
<dbReference type="Proteomes" id="UP000245048">
    <property type="component" value="Unassembled WGS sequence"/>
</dbReference>
<gene>
    <name evidence="2" type="ORF">CR165_08150</name>
</gene>
<evidence type="ECO:0000256" key="1">
    <source>
        <dbReference type="SAM" id="SignalP"/>
    </source>
</evidence>
<evidence type="ECO:0008006" key="4">
    <source>
        <dbReference type="Google" id="ProtNLM"/>
    </source>
</evidence>
<proteinExistence type="predicted"/>
<sequence length="222" mass="23796">MPLALLALLAPLLPASVLPASAMAQAGAPDERREELDGSFNLTNRSGRLIERLYASPIRTRQWGENRLGAEGLAAGGELAIRMPPTGGCRTDLRLVFEGGLTEERRDIDTCLDRDVVIGTPARTGGLRAGADGPAAVAQGNPSFALVNDGSRAIRELYASPTSSNDWGEDRLGRDTVPPGGRMTIRLPEGACAYDLRVVWANGRAEERRGLNLCETDELSFR</sequence>
<organism evidence="2 3">
    <name type="scientific">Teichococcus aestuarii</name>
    <dbReference type="NCBI Taxonomy" id="568898"/>
    <lineage>
        <taxon>Bacteria</taxon>
        <taxon>Pseudomonadati</taxon>
        <taxon>Pseudomonadota</taxon>
        <taxon>Alphaproteobacteria</taxon>
        <taxon>Acetobacterales</taxon>
        <taxon>Roseomonadaceae</taxon>
        <taxon>Roseomonas</taxon>
    </lineage>
</organism>
<dbReference type="EMBL" id="PDOA01000004">
    <property type="protein sequence ID" value="PWC29375.1"/>
    <property type="molecule type" value="Genomic_DNA"/>
</dbReference>
<dbReference type="AlphaFoldDB" id="A0A2U1V647"/>
<name>A0A2U1V647_9PROT</name>
<evidence type="ECO:0000313" key="3">
    <source>
        <dbReference type="Proteomes" id="UP000245048"/>
    </source>
</evidence>
<keyword evidence="3" id="KW-1185">Reference proteome</keyword>
<feature type="signal peptide" evidence="1">
    <location>
        <begin position="1"/>
        <end position="24"/>
    </location>
</feature>